<accession>A0AAE2VYM2</accession>
<keyword evidence="4" id="KW-1185">Reference proteome</keyword>
<organism evidence="3 4">
    <name type="scientific">Sulfitobacter geojensis</name>
    <dbReference type="NCBI Taxonomy" id="1342299"/>
    <lineage>
        <taxon>Bacteria</taxon>
        <taxon>Pseudomonadati</taxon>
        <taxon>Pseudomonadota</taxon>
        <taxon>Alphaproteobacteria</taxon>
        <taxon>Rhodobacterales</taxon>
        <taxon>Roseobacteraceae</taxon>
        <taxon>Sulfitobacter</taxon>
    </lineage>
</organism>
<evidence type="ECO:0000313" key="3">
    <source>
        <dbReference type="EMBL" id="MBM1714266.1"/>
    </source>
</evidence>
<feature type="compositionally biased region" description="Basic and acidic residues" evidence="1">
    <location>
        <begin position="17"/>
        <end position="28"/>
    </location>
</feature>
<proteinExistence type="predicted"/>
<dbReference type="Pfam" id="PF18557">
    <property type="entry name" value="NepR"/>
    <property type="match status" value="1"/>
</dbReference>
<comment type="caution">
    <text evidence="3">The sequence shown here is derived from an EMBL/GenBank/DDBJ whole genome shotgun (WGS) entry which is preliminary data.</text>
</comment>
<evidence type="ECO:0000256" key="1">
    <source>
        <dbReference type="SAM" id="MobiDB-lite"/>
    </source>
</evidence>
<feature type="compositionally biased region" description="Basic and acidic residues" evidence="1">
    <location>
        <begin position="1"/>
        <end position="11"/>
    </location>
</feature>
<feature type="region of interest" description="Disordered" evidence="1">
    <location>
        <begin position="1"/>
        <end position="28"/>
    </location>
</feature>
<dbReference type="RefSeq" id="WP_161486659.1">
    <property type="nucleotide sequence ID" value="NZ_JAXHBR010000001.1"/>
</dbReference>
<sequence length="51" mass="6027">MSNENQHDKPRTALIKDQLRRSFQDRASEELPTDLMSLIEKLREQDDQNGK</sequence>
<protein>
    <recommendedName>
        <fullName evidence="2">Anti-sigma factor NepR domain-containing protein</fullName>
    </recommendedName>
</protein>
<evidence type="ECO:0000313" key="4">
    <source>
        <dbReference type="Proteomes" id="UP000732193"/>
    </source>
</evidence>
<dbReference type="InterPro" id="IPR041649">
    <property type="entry name" value="NepR"/>
</dbReference>
<feature type="domain" description="Anti-sigma factor NepR" evidence="2">
    <location>
        <begin position="14"/>
        <end position="46"/>
    </location>
</feature>
<gene>
    <name evidence="3" type="ORF">JQV55_11920</name>
</gene>
<dbReference type="EMBL" id="JAFBRM010000003">
    <property type="protein sequence ID" value="MBM1714266.1"/>
    <property type="molecule type" value="Genomic_DNA"/>
</dbReference>
<reference evidence="3 4" key="1">
    <citation type="submission" date="2021-01" db="EMBL/GenBank/DDBJ databases">
        <title>Diatom-associated Roseobacters Show Island Model of Population Structure.</title>
        <authorList>
            <person name="Qu L."/>
            <person name="Feng X."/>
            <person name="Chen Y."/>
            <person name="Li L."/>
            <person name="Wang X."/>
            <person name="Hu Z."/>
            <person name="Wang H."/>
            <person name="Luo H."/>
        </authorList>
    </citation>
    <scope>NUCLEOTIDE SEQUENCE [LARGE SCALE GENOMIC DNA]</scope>
    <source>
        <strain evidence="3 4">TR60-84</strain>
    </source>
</reference>
<dbReference type="AlphaFoldDB" id="A0AAE2VYM2"/>
<name>A0AAE2VYM2_9RHOB</name>
<evidence type="ECO:0000259" key="2">
    <source>
        <dbReference type="Pfam" id="PF18557"/>
    </source>
</evidence>
<dbReference type="Proteomes" id="UP000732193">
    <property type="component" value="Unassembled WGS sequence"/>
</dbReference>